<evidence type="ECO:0000313" key="2">
    <source>
        <dbReference type="WBParaSite" id="nRc.2.0.1.t21699-RA"/>
    </source>
</evidence>
<dbReference type="WBParaSite" id="nRc.2.0.1.t21699-RA">
    <property type="protein sequence ID" value="nRc.2.0.1.t21699-RA"/>
    <property type="gene ID" value="nRc.2.0.1.g21699"/>
</dbReference>
<evidence type="ECO:0000313" key="1">
    <source>
        <dbReference type="Proteomes" id="UP000887565"/>
    </source>
</evidence>
<dbReference type="AlphaFoldDB" id="A0A915J7H3"/>
<sequence>MKAIGRGLAGITRASYLVSVVIDN</sequence>
<proteinExistence type="predicted"/>
<dbReference type="Proteomes" id="UP000887565">
    <property type="component" value="Unplaced"/>
</dbReference>
<protein>
    <submittedName>
        <fullName evidence="2">Uncharacterized protein</fullName>
    </submittedName>
</protein>
<organism evidence="1 2">
    <name type="scientific">Romanomermis culicivorax</name>
    <name type="common">Nematode worm</name>
    <dbReference type="NCBI Taxonomy" id="13658"/>
    <lineage>
        <taxon>Eukaryota</taxon>
        <taxon>Metazoa</taxon>
        <taxon>Ecdysozoa</taxon>
        <taxon>Nematoda</taxon>
        <taxon>Enoplea</taxon>
        <taxon>Dorylaimia</taxon>
        <taxon>Mermithida</taxon>
        <taxon>Mermithoidea</taxon>
        <taxon>Mermithidae</taxon>
        <taxon>Romanomermis</taxon>
    </lineage>
</organism>
<name>A0A915J7H3_ROMCU</name>
<accession>A0A915J7H3</accession>
<reference evidence="2" key="1">
    <citation type="submission" date="2022-11" db="UniProtKB">
        <authorList>
            <consortium name="WormBaseParasite"/>
        </authorList>
    </citation>
    <scope>IDENTIFICATION</scope>
</reference>
<keyword evidence="1" id="KW-1185">Reference proteome</keyword>